<keyword evidence="1" id="KW-0472">Membrane</keyword>
<evidence type="ECO:0008006" key="4">
    <source>
        <dbReference type="Google" id="ProtNLM"/>
    </source>
</evidence>
<dbReference type="EMBL" id="AP027370">
    <property type="protein sequence ID" value="BDY13452.1"/>
    <property type="molecule type" value="Genomic_DNA"/>
</dbReference>
<proteinExistence type="predicted"/>
<dbReference type="Proteomes" id="UP001321445">
    <property type="component" value="Chromosome"/>
</dbReference>
<gene>
    <name evidence="2" type="ORF">HCR_17640</name>
</gene>
<keyword evidence="3" id="KW-1185">Reference proteome</keyword>
<evidence type="ECO:0000313" key="3">
    <source>
        <dbReference type="Proteomes" id="UP001321445"/>
    </source>
</evidence>
<feature type="transmembrane region" description="Helical" evidence="1">
    <location>
        <begin position="20"/>
        <end position="45"/>
    </location>
</feature>
<dbReference type="InterPro" id="IPR045584">
    <property type="entry name" value="Pilin-like"/>
</dbReference>
<dbReference type="NCBIfam" id="TIGR02532">
    <property type="entry name" value="IV_pilin_GFxxxE"/>
    <property type="match status" value="1"/>
</dbReference>
<organism evidence="2 3">
    <name type="scientific">Hydrogenimonas cancrithermarum</name>
    <dbReference type="NCBI Taxonomy" id="2993563"/>
    <lineage>
        <taxon>Bacteria</taxon>
        <taxon>Pseudomonadati</taxon>
        <taxon>Campylobacterota</taxon>
        <taxon>Epsilonproteobacteria</taxon>
        <taxon>Campylobacterales</taxon>
        <taxon>Hydrogenimonadaceae</taxon>
        <taxon>Hydrogenimonas</taxon>
    </lineage>
</organism>
<keyword evidence="1" id="KW-1133">Transmembrane helix</keyword>
<dbReference type="RefSeq" id="WP_286336403.1">
    <property type="nucleotide sequence ID" value="NZ_AP027370.1"/>
</dbReference>
<dbReference type="InterPro" id="IPR012902">
    <property type="entry name" value="N_methyl_site"/>
</dbReference>
<dbReference type="SUPFAM" id="SSF54523">
    <property type="entry name" value="Pili subunits"/>
    <property type="match status" value="1"/>
</dbReference>
<name>A0ABM8FM83_9BACT</name>
<evidence type="ECO:0000256" key="1">
    <source>
        <dbReference type="SAM" id="Phobius"/>
    </source>
</evidence>
<protein>
    <recommendedName>
        <fullName evidence="4">Prepilin-type N-terminal cleavage/methylation domain-containing protein</fullName>
    </recommendedName>
</protein>
<keyword evidence="1" id="KW-0812">Transmembrane</keyword>
<accession>A0ABM8FM83</accession>
<reference evidence="2 3" key="1">
    <citation type="submission" date="2023-03" db="EMBL/GenBank/DDBJ databases">
        <title>Description of Hydrogenimonas sp. ISO32.</title>
        <authorList>
            <person name="Mino S."/>
            <person name="Fukazawa S."/>
            <person name="Sawabe T."/>
        </authorList>
    </citation>
    <scope>NUCLEOTIDE SEQUENCE [LARGE SCALE GENOMIC DNA]</scope>
    <source>
        <strain evidence="2 3">ISO32</strain>
    </source>
</reference>
<evidence type="ECO:0000313" key="2">
    <source>
        <dbReference type="EMBL" id="BDY13452.1"/>
    </source>
</evidence>
<sequence>MSKLHASEHSTLNTQHSTLAPLRGAFTLIELLIVLLLMGIVYGIAFNTVMPKSPAEAAREELSLRTIDTLFKTSPNYKKRAMTLYCSESKKCRLTAEGELLSVFSLRETGIAYRLNPDETLQSIDYPHIKIGTDEFRPSFAVRCRKDGFFDPQIIRVGERWLYIHPYEKPRFFDDPVALVSAIRQSDYLPDRAGYAQ</sequence>